<dbReference type="InterPro" id="IPR027443">
    <property type="entry name" value="IPNS-like_sf"/>
</dbReference>
<feature type="domain" description="Aspartyl/asparaginy/proline hydroxylase" evidence="1">
    <location>
        <begin position="61"/>
        <end position="166"/>
    </location>
</feature>
<dbReference type="InterPro" id="IPR007803">
    <property type="entry name" value="Asp/Arg/Pro-Hydrxlase"/>
</dbReference>
<evidence type="ECO:0000313" key="3">
    <source>
        <dbReference type="Proteomes" id="UP001597508"/>
    </source>
</evidence>
<dbReference type="RefSeq" id="WP_379667320.1">
    <property type="nucleotide sequence ID" value="NZ_JBHULH010000012.1"/>
</dbReference>
<accession>A0ABW5LZ46</accession>
<proteinExistence type="predicted"/>
<evidence type="ECO:0000313" key="2">
    <source>
        <dbReference type="EMBL" id="MFD2568612.1"/>
    </source>
</evidence>
<reference evidence="3" key="1">
    <citation type="journal article" date="2019" name="Int. J. Syst. Evol. Microbiol.">
        <title>The Global Catalogue of Microorganisms (GCM) 10K type strain sequencing project: providing services to taxonomists for standard genome sequencing and annotation.</title>
        <authorList>
            <consortium name="The Broad Institute Genomics Platform"/>
            <consortium name="The Broad Institute Genome Sequencing Center for Infectious Disease"/>
            <person name="Wu L."/>
            <person name="Ma J."/>
        </authorList>
    </citation>
    <scope>NUCLEOTIDE SEQUENCE [LARGE SCALE GENOMIC DNA]</scope>
    <source>
        <strain evidence="3">KCTC 52127</strain>
    </source>
</reference>
<organism evidence="2 3">
    <name type="scientific">Pseudotenacibaculum haliotis</name>
    <dbReference type="NCBI Taxonomy" id="1862138"/>
    <lineage>
        <taxon>Bacteria</taxon>
        <taxon>Pseudomonadati</taxon>
        <taxon>Bacteroidota</taxon>
        <taxon>Flavobacteriia</taxon>
        <taxon>Flavobacteriales</taxon>
        <taxon>Flavobacteriaceae</taxon>
        <taxon>Pseudotenacibaculum</taxon>
    </lineage>
</organism>
<dbReference type="EMBL" id="JBHULH010000012">
    <property type="protein sequence ID" value="MFD2568612.1"/>
    <property type="molecule type" value="Genomic_DNA"/>
</dbReference>
<dbReference type="SUPFAM" id="SSF51197">
    <property type="entry name" value="Clavaminate synthase-like"/>
    <property type="match status" value="1"/>
</dbReference>
<gene>
    <name evidence="2" type="ORF">ACFSRZ_14640</name>
</gene>
<protein>
    <submittedName>
        <fullName evidence="2">Aspartyl/asparaginyl beta-hydroxylase domain-containing protein</fullName>
    </submittedName>
</protein>
<comment type="caution">
    <text evidence="2">The sequence shown here is derived from an EMBL/GenBank/DDBJ whole genome shotgun (WGS) entry which is preliminary data.</text>
</comment>
<sequence>MKNAIKLPFQFDGDRMKQELESISDSFQLIKNAYTGDTLFGMHLILPNKDGIANERGQTFYMTEELKKCPYLQEVLHTFQSNILTFRTQNLKAGGRIERHSDGDKGLNSNVVRLNIPVATNEEVYTYFNEERIPMKNGECWLPDVTKVHEMENKSDETRWHIMIDCDLNDWWKNILVDYGFDFELESQYKHYSIEELQAIKKRFLSMGMKESDEIVYELELELTSRV</sequence>
<dbReference type="Proteomes" id="UP001597508">
    <property type="component" value="Unassembled WGS sequence"/>
</dbReference>
<evidence type="ECO:0000259" key="1">
    <source>
        <dbReference type="Pfam" id="PF05118"/>
    </source>
</evidence>
<name>A0ABW5LZ46_9FLAO</name>
<keyword evidence="3" id="KW-1185">Reference proteome</keyword>
<dbReference type="Gene3D" id="2.60.120.330">
    <property type="entry name" value="B-lactam Antibiotic, Isopenicillin N Synthase, Chain"/>
    <property type="match status" value="1"/>
</dbReference>
<dbReference type="Pfam" id="PF05118">
    <property type="entry name" value="Asp_Arg_Hydrox"/>
    <property type="match status" value="1"/>
</dbReference>